<evidence type="ECO:0000313" key="3">
    <source>
        <dbReference type="Proteomes" id="UP000670092"/>
    </source>
</evidence>
<proteinExistence type="predicted"/>
<feature type="transmembrane region" description="Helical" evidence="1">
    <location>
        <begin position="81"/>
        <end position="106"/>
    </location>
</feature>
<organism evidence="2 3">
    <name type="scientific">Ajellomyces capsulatus</name>
    <name type="common">Darling's disease fungus</name>
    <name type="synonym">Histoplasma capsulatum</name>
    <dbReference type="NCBI Taxonomy" id="5037"/>
    <lineage>
        <taxon>Eukaryota</taxon>
        <taxon>Fungi</taxon>
        <taxon>Dikarya</taxon>
        <taxon>Ascomycota</taxon>
        <taxon>Pezizomycotina</taxon>
        <taxon>Eurotiomycetes</taxon>
        <taxon>Eurotiomycetidae</taxon>
        <taxon>Onygenales</taxon>
        <taxon>Ajellomycetaceae</taxon>
        <taxon>Histoplasma</taxon>
    </lineage>
</organism>
<gene>
    <name evidence="2" type="ORF">I7I52_04172</name>
</gene>
<keyword evidence="1" id="KW-1133">Transmembrane helix</keyword>
<reference evidence="2 3" key="1">
    <citation type="submission" date="2021-01" db="EMBL/GenBank/DDBJ databases">
        <title>Chromosome-level genome assembly of a human fungal pathogen reveals clustering of transcriptionally co-regulated genes.</title>
        <authorList>
            <person name="Voorhies M."/>
            <person name="Cohen S."/>
            <person name="Shea T.P."/>
            <person name="Petrus S."/>
            <person name="Munoz J.F."/>
            <person name="Poplawski S."/>
            <person name="Goldman W.E."/>
            <person name="Michael T."/>
            <person name="Cuomo C.A."/>
            <person name="Sil A."/>
            <person name="Beyhan S."/>
        </authorList>
    </citation>
    <scope>NUCLEOTIDE SEQUENCE [LARGE SCALE GENOMIC DNA]</scope>
    <source>
        <strain evidence="2 3">G184AR</strain>
    </source>
</reference>
<sequence length="151" mass="17471">MRRNGADERRVVGSFLRIVYGFFIWFLHCWILVNLTYTVSTELWIGGLDCVLRKGSGEECDGQDGADGANGQNHRVISGSIFVVLLFFSRLLEVLYVVFIVGFLLLQTHTHTPLRLFLFYKLLAVKELCKNLCTVWYVRILVYLKERNSFL</sequence>
<protein>
    <recommendedName>
        <fullName evidence="4">Transmembrane protein</fullName>
    </recommendedName>
</protein>
<keyword evidence="1" id="KW-0472">Membrane</keyword>
<dbReference type="AlphaFoldDB" id="A0A8H8D8G5"/>
<name>A0A8H8D8G5_AJECA</name>
<evidence type="ECO:0000256" key="1">
    <source>
        <dbReference type="SAM" id="Phobius"/>
    </source>
</evidence>
<comment type="caution">
    <text evidence="2">The sequence shown here is derived from an EMBL/GenBank/DDBJ whole genome shotgun (WGS) entry which is preliminary data.</text>
</comment>
<keyword evidence="1" id="KW-0812">Transmembrane</keyword>
<dbReference type="EMBL" id="JAEVHI010000001">
    <property type="protein sequence ID" value="KAG5305491.1"/>
    <property type="molecule type" value="Genomic_DNA"/>
</dbReference>
<evidence type="ECO:0008006" key="4">
    <source>
        <dbReference type="Google" id="ProtNLM"/>
    </source>
</evidence>
<accession>A0A8H8D8G5</accession>
<dbReference type="Proteomes" id="UP000670092">
    <property type="component" value="Unassembled WGS sequence"/>
</dbReference>
<dbReference type="VEuPathDB" id="FungiDB:I7I52_04172"/>
<feature type="transmembrane region" description="Helical" evidence="1">
    <location>
        <begin position="12"/>
        <end position="33"/>
    </location>
</feature>
<evidence type="ECO:0000313" key="2">
    <source>
        <dbReference type="EMBL" id="KAG5305491.1"/>
    </source>
</evidence>